<proteinExistence type="predicted"/>
<protein>
    <submittedName>
        <fullName evidence="2">Periplasmic protein</fullName>
    </submittedName>
</protein>
<dbReference type="Pfam" id="PF04972">
    <property type="entry name" value="BON"/>
    <property type="match status" value="1"/>
</dbReference>
<dbReference type="PANTHER" id="PTHR34606:SF15">
    <property type="entry name" value="BON DOMAIN-CONTAINING PROTEIN"/>
    <property type="match status" value="1"/>
</dbReference>
<dbReference type="RefSeq" id="WP_146446565.1">
    <property type="nucleotide sequence ID" value="NZ_SJPR01000008.1"/>
</dbReference>
<dbReference type="AlphaFoldDB" id="A0A5C6A4S7"/>
<evidence type="ECO:0000313" key="2">
    <source>
        <dbReference type="EMBL" id="TWT93393.1"/>
    </source>
</evidence>
<keyword evidence="3" id="KW-1185">Reference proteome</keyword>
<dbReference type="Proteomes" id="UP000317421">
    <property type="component" value="Unassembled WGS sequence"/>
</dbReference>
<reference evidence="2 3" key="1">
    <citation type="submission" date="2019-02" db="EMBL/GenBank/DDBJ databases">
        <title>Deep-cultivation of Planctomycetes and their phenomic and genomic characterization uncovers novel biology.</title>
        <authorList>
            <person name="Wiegand S."/>
            <person name="Jogler M."/>
            <person name="Boedeker C."/>
            <person name="Pinto D."/>
            <person name="Vollmers J."/>
            <person name="Rivas-Marin E."/>
            <person name="Kohn T."/>
            <person name="Peeters S.H."/>
            <person name="Heuer A."/>
            <person name="Rast P."/>
            <person name="Oberbeckmann S."/>
            <person name="Bunk B."/>
            <person name="Jeske O."/>
            <person name="Meyerdierks A."/>
            <person name="Storesund J.E."/>
            <person name="Kallscheuer N."/>
            <person name="Luecker S."/>
            <person name="Lage O.M."/>
            <person name="Pohl T."/>
            <person name="Merkel B.J."/>
            <person name="Hornburger P."/>
            <person name="Mueller R.-W."/>
            <person name="Bruemmer F."/>
            <person name="Labrenz M."/>
            <person name="Spormann A.M."/>
            <person name="Op Den Camp H."/>
            <person name="Overmann J."/>
            <person name="Amann R."/>
            <person name="Jetten M.S.M."/>
            <person name="Mascher T."/>
            <person name="Medema M.H."/>
            <person name="Devos D.P."/>
            <person name="Kaster A.-K."/>
            <person name="Ovreas L."/>
            <person name="Rohde M."/>
            <person name="Galperin M.Y."/>
            <person name="Jogler C."/>
        </authorList>
    </citation>
    <scope>NUCLEOTIDE SEQUENCE [LARGE SCALE GENOMIC DNA]</scope>
    <source>
        <strain evidence="2 3">Pla108</strain>
    </source>
</reference>
<organism evidence="2 3">
    <name type="scientific">Botrimarina colliarenosi</name>
    <dbReference type="NCBI Taxonomy" id="2528001"/>
    <lineage>
        <taxon>Bacteria</taxon>
        <taxon>Pseudomonadati</taxon>
        <taxon>Planctomycetota</taxon>
        <taxon>Planctomycetia</taxon>
        <taxon>Pirellulales</taxon>
        <taxon>Lacipirellulaceae</taxon>
        <taxon>Botrimarina</taxon>
    </lineage>
</organism>
<dbReference type="InterPro" id="IPR007055">
    <property type="entry name" value="BON_dom"/>
</dbReference>
<accession>A0A5C6A4S7</accession>
<dbReference type="InterPro" id="IPR051686">
    <property type="entry name" value="Lipoprotein_DolP"/>
</dbReference>
<comment type="caution">
    <text evidence="2">The sequence shown here is derived from an EMBL/GenBank/DDBJ whole genome shotgun (WGS) entry which is preliminary data.</text>
</comment>
<evidence type="ECO:0000259" key="1">
    <source>
        <dbReference type="PROSITE" id="PS50914"/>
    </source>
</evidence>
<dbReference type="PANTHER" id="PTHR34606">
    <property type="entry name" value="BON DOMAIN-CONTAINING PROTEIN"/>
    <property type="match status" value="1"/>
</dbReference>
<sequence length="80" mass="8564">MLTIDAPATQAASPLHEAVSAALASSPYVAGSRVRIEAGDGRVRLHGDVGTFFEKQMAQEVARRIDGVQMVENLLQVAWT</sequence>
<gene>
    <name evidence="2" type="ORF">Pla108_38870</name>
</gene>
<dbReference type="EMBL" id="SJPR01000008">
    <property type="protein sequence ID" value="TWT93393.1"/>
    <property type="molecule type" value="Genomic_DNA"/>
</dbReference>
<dbReference type="PROSITE" id="PS50914">
    <property type="entry name" value="BON"/>
    <property type="match status" value="1"/>
</dbReference>
<dbReference type="Gene3D" id="3.30.1340.30">
    <property type="match status" value="1"/>
</dbReference>
<evidence type="ECO:0000313" key="3">
    <source>
        <dbReference type="Proteomes" id="UP000317421"/>
    </source>
</evidence>
<name>A0A5C6A4S7_9BACT</name>
<feature type="domain" description="BON" evidence="1">
    <location>
        <begin position="11"/>
        <end position="79"/>
    </location>
</feature>
<dbReference type="OrthoDB" id="291621at2"/>